<feature type="compositionally biased region" description="Acidic residues" evidence="4">
    <location>
        <begin position="211"/>
        <end position="228"/>
    </location>
</feature>
<dbReference type="OrthoDB" id="5093543at2759"/>
<evidence type="ECO:0000256" key="2">
    <source>
        <dbReference type="ARBA" id="ARBA00022801"/>
    </source>
</evidence>
<gene>
    <name evidence="6" type="ORF">UCREL1_6537</name>
</gene>
<dbReference type="InterPro" id="IPR036852">
    <property type="entry name" value="Peptidase_S8/S53_dom_sf"/>
</dbReference>
<dbReference type="InterPro" id="IPR036770">
    <property type="entry name" value="Ankyrin_rpt-contain_sf"/>
</dbReference>
<keyword evidence="7" id="KW-1185">Reference proteome</keyword>
<dbReference type="CDD" id="cd07491">
    <property type="entry name" value="Peptidases_S8_7"/>
    <property type="match status" value="1"/>
</dbReference>
<dbReference type="Proteomes" id="UP000012174">
    <property type="component" value="Unassembled WGS sequence"/>
</dbReference>
<keyword evidence="1 6" id="KW-0645">Protease</keyword>
<dbReference type="PRINTS" id="PR00723">
    <property type="entry name" value="SUBTILISIN"/>
</dbReference>
<evidence type="ECO:0000313" key="7">
    <source>
        <dbReference type="Proteomes" id="UP000012174"/>
    </source>
</evidence>
<dbReference type="InterPro" id="IPR000209">
    <property type="entry name" value="Peptidase_S8/S53_dom"/>
</dbReference>
<dbReference type="Pfam" id="PF00082">
    <property type="entry name" value="Peptidase_S8"/>
    <property type="match status" value="1"/>
</dbReference>
<evidence type="ECO:0000256" key="4">
    <source>
        <dbReference type="SAM" id="MobiDB-lite"/>
    </source>
</evidence>
<dbReference type="HOGENOM" id="CLU_006016_3_1_1"/>
<accession>M7TI79</accession>
<dbReference type="eggNOG" id="ENOG502S098">
    <property type="taxonomic scope" value="Eukaryota"/>
</dbReference>
<evidence type="ECO:0000259" key="5">
    <source>
        <dbReference type="Pfam" id="PF00082"/>
    </source>
</evidence>
<feature type="region of interest" description="Disordered" evidence="4">
    <location>
        <begin position="211"/>
        <end position="238"/>
    </location>
</feature>
<feature type="domain" description="Peptidase S8/S53" evidence="5">
    <location>
        <begin position="484"/>
        <end position="702"/>
    </location>
</feature>
<evidence type="ECO:0000313" key="6">
    <source>
        <dbReference type="EMBL" id="EMR66455.1"/>
    </source>
</evidence>
<dbReference type="OMA" id="PYQERIH"/>
<proteinExistence type="predicted"/>
<dbReference type="SUPFAM" id="SSF52743">
    <property type="entry name" value="Subtilisin-like"/>
    <property type="match status" value="1"/>
</dbReference>
<dbReference type="SUPFAM" id="SSF48403">
    <property type="entry name" value="Ankyrin repeat"/>
    <property type="match status" value="1"/>
</dbReference>
<evidence type="ECO:0000256" key="3">
    <source>
        <dbReference type="ARBA" id="ARBA00022825"/>
    </source>
</evidence>
<protein>
    <submittedName>
        <fullName evidence="6">Putative intracellular serine protease protein</fullName>
    </submittedName>
</protein>
<dbReference type="GO" id="GO:0006508">
    <property type="term" value="P:proteolysis"/>
    <property type="evidence" value="ECO:0007669"/>
    <property type="project" value="UniProtKB-KW"/>
</dbReference>
<organism evidence="6 7">
    <name type="scientific">Eutypa lata (strain UCR-EL1)</name>
    <name type="common">Grapevine dieback disease fungus</name>
    <name type="synonym">Eutypa armeniacae</name>
    <dbReference type="NCBI Taxonomy" id="1287681"/>
    <lineage>
        <taxon>Eukaryota</taxon>
        <taxon>Fungi</taxon>
        <taxon>Dikarya</taxon>
        <taxon>Ascomycota</taxon>
        <taxon>Pezizomycotina</taxon>
        <taxon>Sordariomycetes</taxon>
        <taxon>Xylariomycetidae</taxon>
        <taxon>Xylariales</taxon>
        <taxon>Diatrypaceae</taxon>
        <taxon>Eutypa</taxon>
    </lineage>
</organism>
<dbReference type="KEGG" id="ela:UCREL1_6537"/>
<dbReference type="GO" id="GO:0004252">
    <property type="term" value="F:serine-type endopeptidase activity"/>
    <property type="evidence" value="ECO:0007669"/>
    <property type="project" value="InterPro"/>
</dbReference>
<dbReference type="Gene3D" id="3.40.50.200">
    <property type="entry name" value="Peptidase S8/S53 domain"/>
    <property type="match status" value="1"/>
</dbReference>
<sequence>MATYDKRKKEETAIAKLLRPPVGQTTKSNGRLVKKTNRRAALQKVLQVALKTNFRDPTEAQRFEGRYKKLLISKDTPYLILHELAKKEIRPNQSDEKAVQFLNWVLQKFPELLEKKDEHGYSALHKAMMENNTVFVDAVLQNEAVVNLGVVLEQTCQYGNSLHVAIRQRLPLINLMISKCSEANQVFIEEQLDSRNTPLHLYMSHNELDSGAESDLDEFDEDEYSESYDSDKYDASNHNNINFDEDEHGEKEKEWVPVEKGPGGIRTITRLEPETPTVNRPIRTRSFPVAFRDEKEVTDSVLETVKLLIEKQPSVLWKTNAGLRTPYQERIHQLIDAAKDEIERKCGDNTGDSDTYLRKLEDEDPIANCIRLYCVKKLSRDRTMASLYRPGQAPQIREHPKLERGQEDQTRLMEYVDKFKKTVEDKTEGRVKVYHTPDSRTHSYASGFRNAEGYQQTENLWIETMASFVKLLRDIPHEKKAPPVKVAIIDDGVDLSPLSLDGTIATGKSFCPYAHSTDLMNSYYVPSGNHGTCMAMLIRKLCPDVKFYVARLDERQVPGSGQRQITAKSAAEAVQWATDCGVDIISMSWTIETPVYGNKDMESLKDAIAAAARANIIMFCSTSDQGSLTKEHCYPGDFDSCIRIGGATDTGEPLTWVNAEKVHFLLPGQDIPFANNEGHIVSSESGSSIATAAASGLAGLLMYCSWLVGYEEGYLRDHKNMVEAIKAMSTTKMFPKAQHYFDERFKQELARAESLISATSNEKQKRLSPSAASLGYNLSTMVWDENCSEALKQIMLPILEQH</sequence>
<keyword evidence="2" id="KW-0378">Hydrolase</keyword>
<dbReference type="InterPro" id="IPR015500">
    <property type="entry name" value="Peptidase_S8_subtilisin-rel"/>
</dbReference>
<dbReference type="EMBL" id="KB706647">
    <property type="protein sequence ID" value="EMR66455.1"/>
    <property type="molecule type" value="Genomic_DNA"/>
</dbReference>
<dbReference type="AlphaFoldDB" id="M7TI79"/>
<dbReference type="Gene3D" id="1.25.40.20">
    <property type="entry name" value="Ankyrin repeat-containing domain"/>
    <property type="match status" value="1"/>
</dbReference>
<name>M7TI79_EUTLA</name>
<keyword evidence="3" id="KW-0720">Serine protease</keyword>
<evidence type="ECO:0000256" key="1">
    <source>
        <dbReference type="ARBA" id="ARBA00022670"/>
    </source>
</evidence>
<reference evidence="7" key="1">
    <citation type="journal article" date="2013" name="Genome Announc.">
        <title>Draft genome sequence of the grapevine dieback fungus Eutypa lata UCR-EL1.</title>
        <authorList>
            <person name="Blanco-Ulate B."/>
            <person name="Rolshausen P.E."/>
            <person name="Cantu D."/>
        </authorList>
    </citation>
    <scope>NUCLEOTIDE SEQUENCE [LARGE SCALE GENOMIC DNA]</scope>
    <source>
        <strain evidence="7">UCR-EL1</strain>
    </source>
</reference>